<protein>
    <submittedName>
        <fullName evidence="7">Uncharacterized protein</fullName>
    </submittedName>
</protein>
<keyword evidence="6" id="KW-0325">Glycoprotein</keyword>
<evidence type="ECO:0000313" key="8">
    <source>
        <dbReference type="Proteomes" id="UP001237642"/>
    </source>
</evidence>
<organism evidence="7 8">
    <name type="scientific">Heracleum sosnowskyi</name>
    <dbReference type="NCBI Taxonomy" id="360622"/>
    <lineage>
        <taxon>Eukaryota</taxon>
        <taxon>Viridiplantae</taxon>
        <taxon>Streptophyta</taxon>
        <taxon>Embryophyta</taxon>
        <taxon>Tracheophyta</taxon>
        <taxon>Spermatophyta</taxon>
        <taxon>Magnoliopsida</taxon>
        <taxon>eudicotyledons</taxon>
        <taxon>Gunneridae</taxon>
        <taxon>Pentapetalae</taxon>
        <taxon>asterids</taxon>
        <taxon>campanulids</taxon>
        <taxon>Apiales</taxon>
        <taxon>Apiaceae</taxon>
        <taxon>Apioideae</taxon>
        <taxon>apioid superclade</taxon>
        <taxon>Tordylieae</taxon>
        <taxon>Tordyliinae</taxon>
        <taxon>Heracleum</taxon>
    </lineage>
</organism>
<dbReference type="PRINTS" id="PR00019">
    <property type="entry name" value="LEURICHRPT"/>
</dbReference>
<reference evidence="7" key="2">
    <citation type="submission" date="2023-05" db="EMBL/GenBank/DDBJ databases">
        <authorList>
            <person name="Schelkunov M.I."/>
        </authorList>
    </citation>
    <scope>NUCLEOTIDE SEQUENCE</scope>
    <source>
        <strain evidence="7">Hsosn_3</strain>
        <tissue evidence="7">Leaf</tissue>
    </source>
</reference>
<dbReference type="FunFam" id="3.80.10.10:FF:000041">
    <property type="entry name" value="LRR receptor-like serine/threonine-protein kinase ERECTA"/>
    <property type="match status" value="1"/>
</dbReference>
<reference evidence="7" key="1">
    <citation type="submission" date="2023-02" db="EMBL/GenBank/DDBJ databases">
        <title>Genome of toxic invasive species Heracleum sosnowskyi carries increased number of genes despite the absence of recent whole-genome duplications.</title>
        <authorList>
            <person name="Schelkunov M."/>
            <person name="Shtratnikova V."/>
            <person name="Makarenko M."/>
            <person name="Klepikova A."/>
            <person name="Omelchenko D."/>
            <person name="Novikova G."/>
            <person name="Obukhova E."/>
            <person name="Bogdanov V."/>
            <person name="Penin A."/>
            <person name="Logacheva M."/>
        </authorList>
    </citation>
    <scope>NUCLEOTIDE SEQUENCE</scope>
    <source>
        <strain evidence="7">Hsosn_3</strain>
        <tissue evidence="7">Leaf</tissue>
    </source>
</reference>
<dbReference type="GO" id="GO:0016020">
    <property type="term" value="C:membrane"/>
    <property type="evidence" value="ECO:0007669"/>
    <property type="project" value="UniProtKB-SubCell"/>
</dbReference>
<dbReference type="PROSITE" id="PS51450">
    <property type="entry name" value="LRR"/>
    <property type="match status" value="1"/>
</dbReference>
<evidence type="ECO:0000256" key="6">
    <source>
        <dbReference type="ARBA" id="ARBA00023180"/>
    </source>
</evidence>
<proteinExistence type="predicted"/>
<name>A0AAD8H5L4_9APIA</name>
<dbReference type="Proteomes" id="UP001237642">
    <property type="component" value="Unassembled WGS sequence"/>
</dbReference>
<sequence>MYQFQGSRLLQNNNITGGIPPGLGNLRNLQTLDLSNNKLSGSIPESLGLLNNLQYLRLNNNTLSGAIPLTRLTKLTFLDLSFKNISGPVAKFPATTFKYASPAENNSIFVKETSLHIRSEEKDPVTTTDA</sequence>
<dbReference type="EMBL" id="JAUIZM010000010">
    <property type="protein sequence ID" value="KAK1360057.1"/>
    <property type="molecule type" value="Genomic_DNA"/>
</dbReference>
<comment type="caution">
    <text evidence="7">The sequence shown here is derived from an EMBL/GenBank/DDBJ whole genome shotgun (WGS) entry which is preliminary data.</text>
</comment>
<keyword evidence="3" id="KW-0732">Signal</keyword>
<evidence type="ECO:0000313" key="7">
    <source>
        <dbReference type="EMBL" id="KAK1360057.1"/>
    </source>
</evidence>
<dbReference type="AlphaFoldDB" id="A0AAD8H5L4"/>
<evidence type="ECO:0000256" key="2">
    <source>
        <dbReference type="ARBA" id="ARBA00022614"/>
    </source>
</evidence>
<dbReference type="InterPro" id="IPR001611">
    <property type="entry name" value="Leu-rich_rpt"/>
</dbReference>
<keyword evidence="2" id="KW-0433">Leucine-rich repeat</keyword>
<keyword evidence="5" id="KW-0472">Membrane</keyword>
<dbReference type="Gene3D" id="3.80.10.10">
    <property type="entry name" value="Ribonuclease Inhibitor"/>
    <property type="match status" value="1"/>
</dbReference>
<keyword evidence="8" id="KW-1185">Reference proteome</keyword>
<gene>
    <name evidence="7" type="ORF">POM88_044531</name>
</gene>
<dbReference type="PANTHER" id="PTHR47988">
    <property type="entry name" value="SOMATIC EMBRYOGENESIS RECEPTOR KINASE 1"/>
    <property type="match status" value="1"/>
</dbReference>
<evidence type="ECO:0000256" key="4">
    <source>
        <dbReference type="ARBA" id="ARBA00022737"/>
    </source>
</evidence>
<evidence type="ECO:0000256" key="5">
    <source>
        <dbReference type="ARBA" id="ARBA00023136"/>
    </source>
</evidence>
<comment type="subcellular location">
    <subcellularLocation>
        <location evidence="1">Membrane</location>
    </subcellularLocation>
</comment>
<keyword evidence="4" id="KW-0677">Repeat</keyword>
<dbReference type="InterPro" id="IPR032675">
    <property type="entry name" value="LRR_dom_sf"/>
</dbReference>
<dbReference type="SUPFAM" id="SSF52058">
    <property type="entry name" value="L domain-like"/>
    <property type="match status" value="1"/>
</dbReference>
<dbReference type="Pfam" id="PF13855">
    <property type="entry name" value="LRR_8"/>
    <property type="match status" value="1"/>
</dbReference>
<accession>A0AAD8H5L4</accession>
<evidence type="ECO:0000256" key="1">
    <source>
        <dbReference type="ARBA" id="ARBA00004370"/>
    </source>
</evidence>
<evidence type="ECO:0000256" key="3">
    <source>
        <dbReference type="ARBA" id="ARBA00022729"/>
    </source>
</evidence>